<dbReference type="InterPro" id="IPR043164">
    <property type="entry name" value="Ribosomal_uL10-like_insert_sf"/>
</dbReference>
<dbReference type="InterPro" id="IPR001790">
    <property type="entry name" value="Ribosomal_uL10"/>
</dbReference>
<comment type="caution">
    <text evidence="7">The sequence shown here is derived from an EMBL/GenBank/DDBJ whole genome shotgun (WGS) entry which is preliminary data.</text>
</comment>
<keyword evidence="3 5" id="KW-0963">Cytoplasm</keyword>
<dbReference type="Proteomes" id="UP001230268">
    <property type="component" value="Unassembled WGS sequence"/>
</dbReference>
<comment type="function">
    <text evidence="1 5">Component of the ribosome assembly machinery. Nuclear paralog of the ribosomal protein P0, it binds pre-60S subunits at an early stage of assembly in the nucleolus, and is replaced by P0 in cytoplasmic pre-60S subunits and mature 80S ribosomes.</text>
</comment>
<protein>
    <recommendedName>
        <fullName evidence="5">Ribosome assembly factor mrt4</fullName>
    </recommendedName>
</protein>
<dbReference type="GO" id="GO:0006364">
    <property type="term" value="P:rRNA processing"/>
    <property type="evidence" value="ECO:0007669"/>
    <property type="project" value="TreeGrafter"/>
</dbReference>
<evidence type="ECO:0000313" key="7">
    <source>
        <dbReference type="EMBL" id="KAK1441783.1"/>
    </source>
</evidence>
<dbReference type="Gene3D" id="3.30.70.1730">
    <property type="match status" value="1"/>
</dbReference>
<dbReference type="AlphaFoldDB" id="A0AAD8PC90"/>
<accession>A0AAD8PC90</accession>
<evidence type="ECO:0000256" key="5">
    <source>
        <dbReference type="RuleBase" id="RU364039"/>
    </source>
</evidence>
<dbReference type="Pfam" id="PF00466">
    <property type="entry name" value="Ribosomal_L10"/>
    <property type="match status" value="1"/>
</dbReference>
<feature type="domain" description="Large ribosomal subunit protein uL10-like insertion" evidence="6">
    <location>
        <begin position="131"/>
        <end position="202"/>
    </location>
</feature>
<proteinExistence type="inferred from homology"/>
<reference evidence="7" key="1">
    <citation type="submission" date="2023-08" db="EMBL/GenBank/DDBJ databases">
        <title>Draft sequence of the Babesia gibsoni genome.</title>
        <authorList>
            <person name="Yamagishi J.Y."/>
            <person name="Xuan X.X."/>
        </authorList>
    </citation>
    <scope>NUCLEOTIDE SEQUENCE</scope>
    <source>
        <strain evidence="7">Azabu</strain>
    </source>
</reference>
<dbReference type="PANTHER" id="PTHR45841">
    <property type="entry name" value="MRNA TURNOVER PROTEIN 4 MRTO4"/>
    <property type="match status" value="1"/>
</dbReference>
<evidence type="ECO:0000259" key="6">
    <source>
        <dbReference type="Pfam" id="PF17777"/>
    </source>
</evidence>
<keyword evidence="4 5" id="KW-0539">Nucleus</keyword>
<gene>
    <name evidence="7" type="ORF">BgAZ_501150</name>
</gene>
<name>A0AAD8PC90_BABGI</name>
<evidence type="ECO:0000256" key="3">
    <source>
        <dbReference type="ARBA" id="ARBA00022490"/>
    </source>
</evidence>
<dbReference type="GO" id="GO:0000956">
    <property type="term" value="P:nuclear-transcribed mRNA catabolic process"/>
    <property type="evidence" value="ECO:0007669"/>
    <property type="project" value="TreeGrafter"/>
</dbReference>
<evidence type="ECO:0000256" key="1">
    <source>
        <dbReference type="ARBA" id="ARBA00004046"/>
    </source>
</evidence>
<dbReference type="InterPro" id="IPR033867">
    <property type="entry name" value="Mrt4"/>
</dbReference>
<dbReference type="GO" id="GO:0005730">
    <property type="term" value="C:nucleolus"/>
    <property type="evidence" value="ECO:0007669"/>
    <property type="project" value="UniProtKB-SubCell"/>
</dbReference>
<organism evidence="7 8">
    <name type="scientific">Babesia gibsoni</name>
    <dbReference type="NCBI Taxonomy" id="33632"/>
    <lineage>
        <taxon>Eukaryota</taxon>
        <taxon>Sar</taxon>
        <taxon>Alveolata</taxon>
        <taxon>Apicomplexa</taxon>
        <taxon>Aconoidasida</taxon>
        <taxon>Piroplasmida</taxon>
        <taxon>Babesiidae</taxon>
        <taxon>Babesia</taxon>
    </lineage>
</organism>
<dbReference type="Pfam" id="PF17777">
    <property type="entry name" value="RL10P_insert"/>
    <property type="match status" value="1"/>
</dbReference>
<dbReference type="InterPro" id="IPR043141">
    <property type="entry name" value="Ribosomal_uL10-like_sf"/>
</dbReference>
<comment type="subunit">
    <text evidence="5">Associates with the pre-60S ribosomal particle.</text>
</comment>
<evidence type="ECO:0000256" key="2">
    <source>
        <dbReference type="ARBA" id="ARBA00008889"/>
    </source>
</evidence>
<dbReference type="PANTHER" id="PTHR45841:SF1">
    <property type="entry name" value="MRNA TURNOVER PROTEIN 4 HOMOLOG"/>
    <property type="match status" value="1"/>
</dbReference>
<dbReference type="InterPro" id="IPR040637">
    <property type="entry name" value="Ribosomal_uL10-like_insert"/>
</dbReference>
<comment type="subcellular location">
    <subcellularLocation>
        <location evidence="5">Cytoplasm</location>
    </subcellularLocation>
    <subcellularLocation>
        <location evidence="5">Nucleus</location>
        <location evidence="5">Nucleolus</location>
    </subcellularLocation>
</comment>
<sequence length="225" mass="25137">MAKSRRNKEVRLTAVKKHSKEKKNKLVESIRSAIESPENGKDCFVYLLALSNQRNSPLKNLRIILKPGRVFYGKNKVMQLALGQKPESELVTNIHKIAERISGERALLVSSETPDVVKGKLEGYKVADFSKSGNVAVDTVILKPDDEILKSFPGNMEPQLRQLGLPTILNLGKIKLLSEFIVCEKGKPLTPNQAQILKLIGIRMSLFEVNVAAYWHDGTFFDVKG</sequence>
<comment type="similarity">
    <text evidence="2 5">Belongs to the universal ribosomal protein uL10 family.</text>
</comment>
<dbReference type="SUPFAM" id="SSF160369">
    <property type="entry name" value="Ribosomal protein L10-like"/>
    <property type="match status" value="1"/>
</dbReference>
<dbReference type="GO" id="GO:0005737">
    <property type="term" value="C:cytoplasm"/>
    <property type="evidence" value="ECO:0007669"/>
    <property type="project" value="UniProtKB-SubCell"/>
</dbReference>
<evidence type="ECO:0000256" key="4">
    <source>
        <dbReference type="ARBA" id="ARBA00023242"/>
    </source>
</evidence>
<dbReference type="GO" id="GO:0000027">
    <property type="term" value="P:ribosomal large subunit assembly"/>
    <property type="evidence" value="ECO:0007669"/>
    <property type="project" value="InterPro"/>
</dbReference>
<dbReference type="EMBL" id="JAVEPI010000005">
    <property type="protein sequence ID" value="KAK1441783.1"/>
    <property type="molecule type" value="Genomic_DNA"/>
</dbReference>
<keyword evidence="5" id="KW-0690">Ribosome biogenesis</keyword>
<keyword evidence="8" id="KW-1185">Reference proteome</keyword>
<dbReference type="Gene3D" id="3.90.105.20">
    <property type="match status" value="1"/>
</dbReference>
<dbReference type="GO" id="GO:0030687">
    <property type="term" value="C:preribosome, large subunit precursor"/>
    <property type="evidence" value="ECO:0007669"/>
    <property type="project" value="TreeGrafter"/>
</dbReference>
<evidence type="ECO:0000313" key="8">
    <source>
        <dbReference type="Proteomes" id="UP001230268"/>
    </source>
</evidence>
<dbReference type="InterPro" id="IPR051742">
    <property type="entry name" value="Ribosome_Assembly_uL10"/>
</dbReference>
<dbReference type="GO" id="GO:0003723">
    <property type="term" value="F:RNA binding"/>
    <property type="evidence" value="ECO:0007669"/>
    <property type="project" value="TreeGrafter"/>
</dbReference>
<dbReference type="CDD" id="cd05796">
    <property type="entry name" value="Ribosomal_P0_like"/>
    <property type="match status" value="1"/>
</dbReference>